<organism evidence="2">
    <name type="scientific">uncultured Acetobacteraceae bacterium</name>
    <dbReference type="NCBI Taxonomy" id="169975"/>
    <lineage>
        <taxon>Bacteria</taxon>
        <taxon>Pseudomonadati</taxon>
        <taxon>Pseudomonadota</taxon>
        <taxon>Alphaproteobacteria</taxon>
        <taxon>Acetobacterales</taxon>
        <taxon>Acetobacteraceae</taxon>
        <taxon>environmental samples</taxon>
    </lineage>
</organism>
<gene>
    <name evidence="2" type="ORF">AVDCRST_MAG04-3932</name>
</gene>
<evidence type="ECO:0000313" key="2">
    <source>
        <dbReference type="EMBL" id="CAA9284108.1"/>
    </source>
</evidence>
<feature type="region of interest" description="Disordered" evidence="1">
    <location>
        <begin position="1"/>
        <end position="57"/>
    </location>
</feature>
<feature type="compositionally biased region" description="Polar residues" evidence="1">
    <location>
        <begin position="45"/>
        <end position="57"/>
    </location>
</feature>
<feature type="non-terminal residue" evidence="2">
    <location>
        <position position="79"/>
    </location>
</feature>
<dbReference type="EMBL" id="CADCTL010000297">
    <property type="protein sequence ID" value="CAA9284108.1"/>
    <property type="molecule type" value="Genomic_DNA"/>
</dbReference>
<name>A0A6J4JPN4_9PROT</name>
<feature type="compositionally biased region" description="Low complexity" evidence="1">
    <location>
        <begin position="7"/>
        <end position="24"/>
    </location>
</feature>
<feature type="non-terminal residue" evidence="2">
    <location>
        <position position="1"/>
    </location>
</feature>
<sequence length="79" mass="8043">WRSTPSPRSACGCCGAPAAASPRRTGGGCSAPRCSASGRGRRWTSPGSTGWPASTASGWTCPTRCSGTWAGWPPSGCRR</sequence>
<reference evidence="2" key="1">
    <citation type="submission" date="2020-02" db="EMBL/GenBank/DDBJ databases">
        <authorList>
            <person name="Meier V. D."/>
        </authorList>
    </citation>
    <scope>NUCLEOTIDE SEQUENCE</scope>
    <source>
        <strain evidence="2">AVDCRST_MAG04</strain>
    </source>
</reference>
<protein>
    <submittedName>
        <fullName evidence="2">Uncharacterized protein</fullName>
    </submittedName>
</protein>
<evidence type="ECO:0000256" key="1">
    <source>
        <dbReference type="SAM" id="MobiDB-lite"/>
    </source>
</evidence>
<proteinExistence type="predicted"/>
<accession>A0A6J4JPN4</accession>
<dbReference type="AlphaFoldDB" id="A0A6J4JPN4"/>